<keyword evidence="5" id="KW-1185">Reference proteome</keyword>
<evidence type="ECO:0000313" key="4">
    <source>
        <dbReference type="EMBL" id="OUM21060.1"/>
    </source>
</evidence>
<dbReference type="InterPro" id="IPR028082">
    <property type="entry name" value="Peripla_BP_I"/>
</dbReference>
<dbReference type="Proteomes" id="UP000194903">
    <property type="component" value="Unassembled WGS sequence"/>
</dbReference>
<dbReference type="GO" id="GO:0030246">
    <property type="term" value="F:carbohydrate binding"/>
    <property type="evidence" value="ECO:0007669"/>
    <property type="project" value="TreeGrafter"/>
</dbReference>
<comment type="subcellular location">
    <subcellularLocation>
        <location evidence="1">Cell envelope</location>
    </subcellularLocation>
</comment>
<evidence type="ECO:0000256" key="1">
    <source>
        <dbReference type="ARBA" id="ARBA00004196"/>
    </source>
</evidence>
<comment type="similarity">
    <text evidence="2">Belongs to the bacterial solute-binding protein 2 family.</text>
</comment>
<dbReference type="GO" id="GO:0003677">
    <property type="term" value="F:DNA binding"/>
    <property type="evidence" value="ECO:0007669"/>
    <property type="project" value="InterPro"/>
</dbReference>
<dbReference type="PROSITE" id="PS50932">
    <property type="entry name" value="HTH_LACI_2"/>
    <property type="match status" value="1"/>
</dbReference>
<evidence type="ECO:0000256" key="2">
    <source>
        <dbReference type="ARBA" id="ARBA00007639"/>
    </source>
</evidence>
<dbReference type="Gene3D" id="3.40.50.2300">
    <property type="match status" value="2"/>
</dbReference>
<dbReference type="PANTHER" id="PTHR30036">
    <property type="entry name" value="D-XYLOSE-BINDING PERIPLASMIC PROTEIN"/>
    <property type="match status" value="1"/>
</dbReference>
<dbReference type="PANTHER" id="PTHR30036:SF7">
    <property type="entry name" value="ABC TRANSPORTER PERIPLASMIC-BINDING PROTEIN YPHF"/>
    <property type="match status" value="1"/>
</dbReference>
<evidence type="ECO:0000259" key="3">
    <source>
        <dbReference type="PROSITE" id="PS50932"/>
    </source>
</evidence>
<reference evidence="4 5" key="1">
    <citation type="submission" date="2017-05" db="EMBL/GenBank/DDBJ databases">
        <title>Butyricicoccus porcorum sp. nov. a butyrate-producing bacterium from the swine intestinal tract.</title>
        <authorList>
            <person name="Trachsel J."/>
            <person name="Humphrey S."/>
            <person name="Allen H.K."/>
        </authorList>
    </citation>
    <scope>NUCLEOTIDE SEQUENCE [LARGE SCALE GENOMIC DNA]</scope>
    <source>
        <strain evidence="4">BB10</strain>
    </source>
</reference>
<dbReference type="InterPro" id="IPR050555">
    <property type="entry name" value="Bact_Solute-Bind_Prot2"/>
</dbReference>
<gene>
    <name evidence="4" type="ORF">CBW42_05615</name>
</gene>
<dbReference type="CDD" id="cd01392">
    <property type="entry name" value="HTH_LacI"/>
    <property type="match status" value="1"/>
</dbReference>
<dbReference type="InterPro" id="IPR025997">
    <property type="entry name" value="SBP_2_dom"/>
</dbReference>
<dbReference type="Pfam" id="PF13407">
    <property type="entry name" value="Peripla_BP_4"/>
    <property type="match status" value="1"/>
</dbReference>
<name>A0A252F5X6_9FIRM</name>
<dbReference type="Pfam" id="PF00356">
    <property type="entry name" value="LacI"/>
    <property type="match status" value="1"/>
</dbReference>
<dbReference type="Gene3D" id="1.10.260.40">
    <property type="entry name" value="lambda repressor-like DNA-binding domains"/>
    <property type="match status" value="1"/>
</dbReference>
<sequence length="341" mass="37477">MAVTLKQIAELAGVSRGTVDRALYNRGRINPEVAERIRTIAKELGYQPNRAGKALAMAKHPIKIGVIAQATETPFMHLLLSGVEDARKEVSNFGAEVLIRSMIGLDAAHQLRLIDELVAENINGLAITPANDDRMRSRINELIDSGIPVVTFNADIDGTRRLCFVGQDSELAGRACASLMSAIIGNKGLVLPISGHQSNHSHTLRINGFCSEMERCFPQVEILPPAFCQDDDALTQQLTEQILREHPDLSAIYVAAGGQSGVCRGLARLGYTGSVRVICYDLIPNNIKNLIDSRIDFLIDQDAHTQGYQPIMILFDYLFAGTVPENKYFFTDIAIKNKYNV</sequence>
<dbReference type="EMBL" id="NHOC01000004">
    <property type="protein sequence ID" value="OUM21060.1"/>
    <property type="molecule type" value="Genomic_DNA"/>
</dbReference>
<dbReference type="RefSeq" id="WP_087018598.1">
    <property type="nucleotide sequence ID" value="NZ_NHOC01000004.1"/>
</dbReference>
<proteinExistence type="inferred from homology"/>
<accession>A0A252F5X6</accession>
<comment type="caution">
    <text evidence="4">The sequence shown here is derived from an EMBL/GenBank/DDBJ whole genome shotgun (WGS) entry which is preliminary data.</text>
</comment>
<dbReference type="AlphaFoldDB" id="A0A252F5X6"/>
<organism evidence="4 5">
    <name type="scientific">Butyricicoccus porcorum</name>
    <dbReference type="NCBI Taxonomy" id="1945634"/>
    <lineage>
        <taxon>Bacteria</taxon>
        <taxon>Bacillati</taxon>
        <taxon>Bacillota</taxon>
        <taxon>Clostridia</taxon>
        <taxon>Eubacteriales</taxon>
        <taxon>Butyricicoccaceae</taxon>
        <taxon>Butyricicoccus</taxon>
    </lineage>
</organism>
<dbReference type="GO" id="GO:0006355">
    <property type="term" value="P:regulation of DNA-templated transcription"/>
    <property type="evidence" value="ECO:0007669"/>
    <property type="project" value="InterPro"/>
</dbReference>
<dbReference type="SUPFAM" id="SSF47413">
    <property type="entry name" value="lambda repressor-like DNA-binding domains"/>
    <property type="match status" value="1"/>
</dbReference>
<dbReference type="CDD" id="cd06307">
    <property type="entry name" value="PBP1_sugar_binding"/>
    <property type="match status" value="1"/>
</dbReference>
<feature type="domain" description="HTH lacI-type" evidence="3">
    <location>
        <begin position="3"/>
        <end position="57"/>
    </location>
</feature>
<protein>
    <recommendedName>
        <fullName evidence="3">HTH lacI-type domain-containing protein</fullName>
    </recommendedName>
</protein>
<dbReference type="InterPro" id="IPR010982">
    <property type="entry name" value="Lambda_DNA-bd_dom_sf"/>
</dbReference>
<evidence type="ECO:0000313" key="5">
    <source>
        <dbReference type="Proteomes" id="UP000194903"/>
    </source>
</evidence>
<dbReference type="SUPFAM" id="SSF53822">
    <property type="entry name" value="Periplasmic binding protein-like I"/>
    <property type="match status" value="1"/>
</dbReference>
<dbReference type="GO" id="GO:0030288">
    <property type="term" value="C:outer membrane-bounded periplasmic space"/>
    <property type="evidence" value="ECO:0007669"/>
    <property type="project" value="TreeGrafter"/>
</dbReference>
<dbReference type="OrthoDB" id="569491at2"/>
<dbReference type="InterPro" id="IPR000843">
    <property type="entry name" value="HTH_LacI"/>
</dbReference>
<dbReference type="SMART" id="SM00354">
    <property type="entry name" value="HTH_LACI"/>
    <property type="match status" value="1"/>
</dbReference>